<organism evidence="6 7">
    <name type="scientific">Thalassospira mesophila</name>
    <dbReference type="NCBI Taxonomy" id="1293891"/>
    <lineage>
        <taxon>Bacteria</taxon>
        <taxon>Pseudomonadati</taxon>
        <taxon>Pseudomonadota</taxon>
        <taxon>Alphaproteobacteria</taxon>
        <taxon>Rhodospirillales</taxon>
        <taxon>Thalassospiraceae</taxon>
        <taxon>Thalassospira</taxon>
    </lineage>
</organism>
<dbReference type="STRING" id="1293891.TMES_13770"/>
<name>A0A1Y2KZ73_9PROT</name>
<dbReference type="InterPro" id="IPR028082">
    <property type="entry name" value="Peripla_BP_I"/>
</dbReference>
<feature type="domain" description="Leucine-binding protein" evidence="5">
    <location>
        <begin position="32"/>
        <end position="368"/>
    </location>
</feature>
<dbReference type="Pfam" id="PF13458">
    <property type="entry name" value="Peripla_BP_6"/>
    <property type="match status" value="1"/>
</dbReference>
<comment type="similarity">
    <text evidence="1">Belongs to the leucine-binding protein family.</text>
</comment>
<dbReference type="OrthoDB" id="435355at2"/>
<evidence type="ECO:0000313" key="6">
    <source>
        <dbReference type="EMBL" id="OSQ38022.1"/>
    </source>
</evidence>
<gene>
    <name evidence="6" type="ORF">TMES_13770</name>
</gene>
<evidence type="ECO:0000256" key="1">
    <source>
        <dbReference type="ARBA" id="ARBA00010062"/>
    </source>
</evidence>
<keyword evidence="3" id="KW-0813">Transport</keyword>
<comment type="caution">
    <text evidence="6">The sequence shown here is derived from an EMBL/GenBank/DDBJ whole genome shotgun (WGS) entry which is preliminary data.</text>
</comment>
<reference evidence="6 7" key="1">
    <citation type="submission" date="2014-03" db="EMBL/GenBank/DDBJ databases">
        <title>The draft genome sequence of Thalassospira mesophila JCM 18969.</title>
        <authorList>
            <person name="Lai Q."/>
            <person name="Shao Z."/>
        </authorList>
    </citation>
    <scope>NUCLEOTIDE SEQUENCE [LARGE SCALE GENOMIC DNA]</scope>
    <source>
        <strain evidence="6 7">JCM 18969</strain>
    </source>
</reference>
<accession>A0A1Y2KZ73</accession>
<dbReference type="PANTHER" id="PTHR30483">
    <property type="entry name" value="LEUCINE-SPECIFIC-BINDING PROTEIN"/>
    <property type="match status" value="1"/>
</dbReference>
<dbReference type="InterPro" id="IPR051010">
    <property type="entry name" value="BCAA_transport"/>
</dbReference>
<evidence type="ECO:0000256" key="2">
    <source>
        <dbReference type="ARBA" id="ARBA00022729"/>
    </source>
</evidence>
<dbReference type="GO" id="GO:0006865">
    <property type="term" value="P:amino acid transport"/>
    <property type="evidence" value="ECO:0007669"/>
    <property type="project" value="UniProtKB-KW"/>
</dbReference>
<feature type="signal peptide" evidence="4">
    <location>
        <begin position="1"/>
        <end position="29"/>
    </location>
</feature>
<dbReference type="Gene3D" id="3.40.50.2300">
    <property type="match status" value="2"/>
</dbReference>
<protein>
    <submittedName>
        <fullName evidence="6">ABC transporter substrate-binding protein</fullName>
    </submittedName>
</protein>
<evidence type="ECO:0000313" key="7">
    <source>
        <dbReference type="Proteomes" id="UP000193391"/>
    </source>
</evidence>
<dbReference type="Proteomes" id="UP000193391">
    <property type="component" value="Unassembled WGS sequence"/>
</dbReference>
<dbReference type="PANTHER" id="PTHR30483:SF6">
    <property type="entry name" value="PERIPLASMIC BINDING PROTEIN OF ABC TRANSPORTER FOR NATURAL AMINO ACIDS"/>
    <property type="match status" value="1"/>
</dbReference>
<feature type="chain" id="PRO_5012576102" evidence="4">
    <location>
        <begin position="30"/>
        <end position="396"/>
    </location>
</feature>
<evidence type="ECO:0000256" key="4">
    <source>
        <dbReference type="SAM" id="SignalP"/>
    </source>
</evidence>
<keyword evidence="7" id="KW-1185">Reference proteome</keyword>
<dbReference type="SUPFAM" id="SSF53822">
    <property type="entry name" value="Periplasmic binding protein-like I"/>
    <property type="match status" value="1"/>
</dbReference>
<keyword evidence="3" id="KW-0029">Amino-acid transport</keyword>
<evidence type="ECO:0000256" key="3">
    <source>
        <dbReference type="ARBA" id="ARBA00022970"/>
    </source>
</evidence>
<proteinExistence type="inferred from homology"/>
<keyword evidence="2 4" id="KW-0732">Signal</keyword>
<sequence length="396" mass="42323">MLAKRKKAALLGAAALLMGTCAAGISAQAAEPVKIGMITTLSTGAGYLGDDMRKGFELAISEHDGKLGGADIDLIVEDDGLKPESARQIATRMMESEHVDLMTGIIFSNVAMAVVPKVVRDGMIYISTNAGPSALAGAKCNANYFNAAYQNDNIHEAMGQYVQDQGFKKVYLLAPNYPAGKDALAGFKRYYKGDIADEVYTKLGQTDYAAEIASLRAAKPDAVFFFYPGGMGINFIKQYAQAGLKDEIPLFGPAFSADEHLVDAVGEAAVGMKNTSHWSPDMDNAASKKFVAGYFAKYGAKPSLYSVQGYDAANLIGSAISAVGGDMSKKDDFRAALKKADFSSVRGNFKFGNNNHPIQDFYVREVVADPDGGYTNKLVGKVFSNHVDAYASECKM</sequence>
<dbReference type="EMBL" id="JFKA01000005">
    <property type="protein sequence ID" value="OSQ38022.1"/>
    <property type="molecule type" value="Genomic_DNA"/>
</dbReference>
<dbReference type="CDD" id="cd06359">
    <property type="entry name" value="PBP1_Nba-like"/>
    <property type="match status" value="1"/>
</dbReference>
<dbReference type="AlphaFoldDB" id="A0A1Y2KZ73"/>
<evidence type="ECO:0000259" key="5">
    <source>
        <dbReference type="Pfam" id="PF13458"/>
    </source>
</evidence>
<dbReference type="RefSeq" id="WP_085583470.1">
    <property type="nucleotide sequence ID" value="NZ_JFKA01000005.1"/>
</dbReference>
<dbReference type="InterPro" id="IPR028081">
    <property type="entry name" value="Leu-bd"/>
</dbReference>